<keyword evidence="3" id="KW-1185">Reference proteome</keyword>
<evidence type="ECO:0000313" key="2">
    <source>
        <dbReference type="EMBL" id="KAK2115420.1"/>
    </source>
</evidence>
<dbReference type="EMBL" id="JASSZA010000003">
    <property type="protein sequence ID" value="KAK2115420.1"/>
    <property type="molecule type" value="Genomic_DNA"/>
</dbReference>
<sequence length="97" mass="10995">MASVRHHSCPQASRHKLREEVLQDEIQGGLTEEARAGGLGGCPCEPGSTMPNRDRPRERERVQKEGKALELTVNSFHFAPCESHSWPCPNHRQVWIR</sequence>
<feature type="region of interest" description="Disordered" evidence="1">
    <location>
        <begin position="33"/>
        <end position="59"/>
    </location>
</feature>
<organism evidence="2 3">
    <name type="scientific">Saguinus oedipus</name>
    <name type="common">Cotton-top tamarin</name>
    <name type="synonym">Oedipomidas oedipus</name>
    <dbReference type="NCBI Taxonomy" id="9490"/>
    <lineage>
        <taxon>Eukaryota</taxon>
        <taxon>Metazoa</taxon>
        <taxon>Chordata</taxon>
        <taxon>Craniata</taxon>
        <taxon>Vertebrata</taxon>
        <taxon>Euteleostomi</taxon>
        <taxon>Mammalia</taxon>
        <taxon>Eutheria</taxon>
        <taxon>Euarchontoglires</taxon>
        <taxon>Primates</taxon>
        <taxon>Haplorrhini</taxon>
        <taxon>Platyrrhini</taxon>
        <taxon>Cebidae</taxon>
        <taxon>Callitrichinae</taxon>
        <taxon>Saguinus</taxon>
    </lineage>
</organism>
<comment type="caution">
    <text evidence="2">The sequence shown here is derived from an EMBL/GenBank/DDBJ whole genome shotgun (WGS) entry which is preliminary data.</text>
</comment>
<protein>
    <submittedName>
        <fullName evidence="2">Uncharacterized protein</fullName>
    </submittedName>
</protein>
<accession>A0ABQ9W1T6</accession>
<reference evidence="2 3" key="1">
    <citation type="submission" date="2023-05" db="EMBL/GenBank/DDBJ databases">
        <title>B98-5 Cell Line De Novo Hybrid Assembly: An Optical Mapping Approach.</title>
        <authorList>
            <person name="Kananen K."/>
            <person name="Auerbach J.A."/>
            <person name="Kautto E."/>
            <person name="Blachly J.S."/>
        </authorList>
    </citation>
    <scope>NUCLEOTIDE SEQUENCE [LARGE SCALE GENOMIC DNA]</scope>
    <source>
        <strain evidence="2">B95-8</strain>
        <tissue evidence="2">Cell line</tissue>
    </source>
</reference>
<evidence type="ECO:0000256" key="1">
    <source>
        <dbReference type="SAM" id="MobiDB-lite"/>
    </source>
</evidence>
<gene>
    <name evidence="2" type="ORF">P7K49_006046</name>
</gene>
<proteinExistence type="predicted"/>
<dbReference type="Proteomes" id="UP001266305">
    <property type="component" value="Unassembled WGS sequence"/>
</dbReference>
<name>A0ABQ9W1T6_SAGOE</name>
<evidence type="ECO:0000313" key="3">
    <source>
        <dbReference type="Proteomes" id="UP001266305"/>
    </source>
</evidence>